<evidence type="ECO:0000313" key="1">
    <source>
        <dbReference type="EMBL" id="MBB6214886.1"/>
    </source>
</evidence>
<dbReference type="EMBL" id="JACHEN010000004">
    <property type="protein sequence ID" value="MBB6214886.1"/>
    <property type="molecule type" value="Genomic_DNA"/>
</dbReference>
<protein>
    <submittedName>
        <fullName evidence="1">Uncharacterized protein</fullName>
    </submittedName>
</protein>
<keyword evidence="2" id="KW-1185">Reference proteome</keyword>
<dbReference type="Proteomes" id="UP000579281">
    <property type="component" value="Unassembled WGS sequence"/>
</dbReference>
<dbReference type="RefSeq" id="WP_184308680.1">
    <property type="nucleotide sequence ID" value="NZ_JACHEN010000004.1"/>
</dbReference>
<accession>A0A841KN73</accession>
<gene>
    <name evidence="1" type="ORF">HNQ80_000971</name>
</gene>
<dbReference type="AlphaFoldDB" id="A0A841KN73"/>
<reference evidence="1 2" key="1">
    <citation type="submission" date="2020-08" db="EMBL/GenBank/DDBJ databases">
        <title>Genomic Encyclopedia of Type Strains, Phase IV (KMG-IV): sequencing the most valuable type-strain genomes for metagenomic binning, comparative biology and taxonomic classification.</title>
        <authorList>
            <person name="Goeker M."/>
        </authorList>
    </citation>
    <scope>NUCLEOTIDE SEQUENCE [LARGE SCALE GENOMIC DNA]</scope>
    <source>
        <strain evidence="1 2">DSM 103526</strain>
    </source>
</reference>
<evidence type="ECO:0000313" key="2">
    <source>
        <dbReference type="Proteomes" id="UP000579281"/>
    </source>
</evidence>
<sequence length="182" mass="21339">MEDDRKDELVVTADFIRRVTKEARLVKLEELYEEPTSLSQERLNDMLEQITINPDFADIKSIRGSERLYFYSSKDMTENYAKILVRIEDKDLLKMVAETVRHESKIYPRPTDGRLFSTPPFSFGENELSSVMSQLKDQEIYQDIQEARASNGAVYLYSERFMTKDHAMALTEWIEVLQHETP</sequence>
<name>A0A841KN73_9FIRM</name>
<comment type="caution">
    <text evidence="1">The sequence shown here is derived from an EMBL/GenBank/DDBJ whole genome shotgun (WGS) entry which is preliminary data.</text>
</comment>
<proteinExistence type="predicted"/>
<organism evidence="1 2">
    <name type="scientific">Anaerosolibacter carboniphilus</name>
    <dbReference type="NCBI Taxonomy" id="1417629"/>
    <lineage>
        <taxon>Bacteria</taxon>
        <taxon>Bacillati</taxon>
        <taxon>Bacillota</taxon>
        <taxon>Clostridia</taxon>
        <taxon>Peptostreptococcales</taxon>
        <taxon>Thermotaleaceae</taxon>
        <taxon>Anaerosolibacter</taxon>
    </lineage>
</organism>